<dbReference type="InterPro" id="IPR038508">
    <property type="entry name" value="ArfGAP_dom_sf"/>
</dbReference>
<reference evidence="8" key="1">
    <citation type="journal article" date="2024" name="Gigascience">
        <title>Chromosome-level genome of the poultry shaft louse Menopon gallinae provides insight into the host-switching and adaptive evolution of parasitic lice.</title>
        <authorList>
            <person name="Xu Y."/>
            <person name="Ma L."/>
            <person name="Liu S."/>
            <person name="Liang Y."/>
            <person name="Liu Q."/>
            <person name="He Z."/>
            <person name="Tian L."/>
            <person name="Duan Y."/>
            <person name="Cai W."/>
            <person name="Li H."/>
            <person name="Song F."/>
        </authorList>
    </citation>
    <scope>NUCLEOTIDE SEQUENCE</scope>
    <source>
        <strain evidence="8">Cailab_2023a</strain>
    </source>
</reference>
<dbReference type="PANTHER" id="PTHR45686">
    <property type="entry name" value="ADP-RIBOSYLATION FACTOR GTPASE ACTIVATING PROTEIN 3, ISOFORM H-RELATED"/>
    <property type="match status" value="1"/>
</dbReference>
<comment type="caution">
    <text evidence="8">The sequence shown here is derived from an EMBL/GenBank/DDBJ whole genome shotgun (WGS) entry which is preliminary data.</text>
</comment>
<dbReference type="InterPro" id="IPR037278">
    <property type="entry name" value="ARFGAP/RecO"/>
</dbReference>
<evidence type="ECO:0000256" key="1">
    <source>
        <dbReference type="ARBA" id="ARBA00022468"/>
    </source>
</evidence>
<dbReference type="PANTHER" id="PTHR45686:SF4">
    <property type="entry name" value="ADP-RIBOSYLATION FACTOR GTPASE ACTIVATING PROTEIN 3, ISOFORM H"/>
    <property type="match status" value="1"/>
</dbReference>
<name>A0AAW2H7I2_9NEOP</name>
<feature type="region of interest" description="Disordered" evidence="6">
    <location>
        <begin position="231"/>
        <end position="255"/>
    </location>
</feature>
<evidence type="ECO:0000256" key="4">
    <source>
        <dbReference type="ARBA" id="ARBA00022833"/>
    </source>
</evidence>
<dbReference type="PROSITE" id="PS50115">
    <property type="entry name" value="ARFGAP"/>
    <property type="match status" value="1"/>
</dbReference>
<dbReference type="GO" id="GO:0000139">
    <property type="term" value="C:Golgi membrane"/>
    <property type="evidence" value="ECO:0007669"/>
    <property type="project" value="GOC"/>
</dbReference>
<accession>A0AAW2H7I2</accession>
<dbReference type="SUPFAM" id="SSF57863">
    <property type="entry name" value="ArfGap/RecO-like zinc finger"/>
    <property type="match status" value="1"/>
</dbReference>
<dbReference type="Pfam" id="PF01412">
    <property type="entry name" value="ArfGap"/>
    <property type="match status" value="1"/>
</dbReference>
<evidence type="ECO:0000256" key="5">
    <source>
        <dbReference type="PROSITE-ProRule" id="PRU00288"/>
    </source>
</evidence>
<feature type="compositionally biased region" description="Basic and acidic residues" evidence="6">
    <location>
        <begin position="234"/>
        <end position="244"/>
    </location>
</feature>
<keyword evidence="1" id="KW-0343">GTPase activation</keyword>
<feature type="domain" description="Arf-GAP" evidence="7">
    <location>
        <begin position="1"/>
        <end position="84"/>
    </location>
</feature>
<sequence length="442" mass="50144">MRNYKKDVKEILTRGQKIVCFDCGMPNPQWASVTFGIFICLECAGAHRSYGASTSRVKSINMDDWSEREYLAMHIGGNGEFESFVAKHSLNKKEEMFYAGKVVVGYAERLRAKIDQIAAEEPAQAQASALQERGTRRPAADAWQDERRRGTTTRPLSGAPRGFSEPSSVHHALNTTIAVVGKSVAAGARIIKEKTVEYGGMLSENIVKPSIKMIREKRVLLSKKAQDSTNVVEVRPKETQREDTTWSSTVSRSHRDSAAGPMIDEIHGGELIRLLIENTNRSRFTTRKDIRSLLKVDRQGFNECIDSLSEMLRGLGLSLSAPASVYESDVFFLTRRTDTAHNKKAKTRDCSARFYTLVVVLTLIHLENGRIELERFLDVLRKIFGEKSAEDVVSELKRKKYIKVEKSDEEMAVTYGWRYHLDFVEFDPFEFFSEKDVWAHIE</sequence>
<protein>
    <recommendedName>
        <fullName evidence="7">Arf-GAP domain-containing protein</fullName>
    </recommendedName>
</protein>
<dbReference type="PRINTS" id="PR00405">
    <property type="entry name" value="REVINTRACTNG"/>
</dbReference>
<evidence type="ECO:0000256" key="3">
    <source>
        <dbReference type="ARBA" id="ARBA00022771"/>
    </source>
</evidence>
<organism evidence="8">
    <name type="scientific">Menopon gallinae</name>
    <name type="common">poultry shaft louse</name>
    <dbReference type="NCBI Taxonomy" id="328185"/>
    <lineage>
        <taxon>Eukaryota</taxon>
        <taxon>Metazoa</taxon>
        <taxon>Ecdysozoa</taxon>
        <taxon>Arthropoda</taxon>
        <taxon>Hexapoda</taxon>
        <taxon>Insecta</taxon>
        <taxon>Pterygota</taxon>
        <taxon>Neoptera</taxon>
        <taxon>Paraneoptera</taxon>
        <taxon>Psocodea</taxon>
        <taxon>Troctomorpha</taxon>
        <taxon>Phthiraptera</taxon>
        <taxon>Amblycera</taxon>
        <taxon>Menoponidae</taxon>
        <taxon>Menopon</taxon>
    </lineage>
</organism>
<proteinExistence type="predicted"/>
<evidence type="ECO:0000256" key="2">
    <source>
        <dbReference type="ARBA" id="ARBA00022723"/>
    </source>
</evidence>
<feature type="compositionally biased region" description="Basic and acidic residues" evidence="6">
    <location>
        <begin position="133"/>
        <end position="149"/>
    </location>
</feature>
<dbReference type="GO" id="GO:0005096">
    <property type="term" value="F:GTPase activator activity"/>
    <property type="evidence" value="ECO:0007669"/>
    <property type="project" value="UniProtKB-KW"/>
</dbReference>
<evidence type="ECO:0000256" key="6">
    <source>
        <dbReference type="SAM" id="MobiDB-lite"/>
    </source>
</evidence>
<dbReference type="GO" id="GO:0048205">
    <property type="term" value="P:COPI coating of Golgi vesicle"/>
    <property type="evidence" value="ECO:0007669"/>
    <property type="project" value="TreeGrafter"/>
</dbReference>
<dbReference type="GO" id="GO:0008270">
    <property type="term" value="F:zinc ion binding"/>
    <property type="evidence" value="ECO:0007669"/>
    <property type="project" value="UniProtKB-KW"/>
</dbReference>
<dbReference type="InterPro" id="IPR001164">
    <property type="entry name" value="ArfGAP_dom"/>
</dbReference>
<keyword evidence="3 5" id="KW-0863">Zinc-finger</keyword>
<evidence type="ECO:0000313" key="8">
    <source>
        <dbReference type="EMBL" id="KAL0265602.1"/>
    </source>
</evidence>
<gene>
    <name evidence="8" type="ORF">PYX00_011315</name>
</gene>
<dbReference type="EMBL" id="JARGDH010000006">
    <property type="protein sequence ID" value="KAL0265602.1"/>
    <property type="molecule type" value="Genomic_DNA"/>
</dbReference>
<feature type="region of interest" description="Disordered" evidence="6">
    <location>
        <begin position="125"/>
        <end position="168"/>
    </location>
</feature>
<evidence type="ECO:0000259" key="7">
    <source>
        <dbReference type="PROSITE" id="PS50115"/>
    </source>
</evidence>
<dbReference type="Gene3D" id="1.10.220.150">
    <property type="entry name" value="Arf GTPase activating protein"/>
    <property type="match status" value="1"/>
</dbReference>
<keyword evidence="4" id="KW-0862">Zinc</keyword>
<dbReference type="SMART" id="SM00105">
    <property type="entry name" value="ArfGap"/>
    <property type="match status" value="1"/>
</dbReference>
<dbReference type="AlphaFoldDB" id="A0AAW2H7I2"/>
<keyword evidence="2" id="KW-0479">Metal-binding</keyword>